<comment type="caution">
    <text evidence="1">The sequence shown here is derived from an EMBL/GenBank/DDBJ whole genome shotgun (WGS) entry which is preliminary data.</text>
</comment>
<name>A0AAN7SRF2_9COLE</name>
<evidence type="ECO:0000313" key="1">
    <source>
        <dbReference type="EMBL" id="KAK4880485.1"/>
    </source>
</evidence>
<keyword evidence="2" id="KW-1185">Reference proteome</keyword>
<evidence type="ECO:0000313" key="2">
    <source>
        <dbReference type="Proteomes" id="UP001353858"/>
    </source>
</evidence>
<accession>A0AAN7SRF2</accession>
<reference evidence="2" key="1">
    <citation type="submission" date="2023-01" db="EMBL/GenBank/DDBJ databases">
        <title>Key to firefly adult light organ development and bioluminescence: homeobox transcription factors regulate luciferase expression and transportation to peroxisome.</title>
        <authorList>
            <person name="Fu X."/>
        </authorList>
    </citation>
    <scope>NUCLEOTIDE SEQUENCE [LARGE SCALE GENOMIC DNA]</scope>
</reference>
<dbReference type="AlphaFoldDB" id="A0AAN7SRF2"/>
<gene>
    <name evidence="1" type="ORF">RN001_008631</name>
</gene>
<dbReference type="Proteomes" id="UP001353858">
    <property type="component" value="Unassembled WGS sequence"/>
</dbReference>
<organism evidence="1 2">
    <name type="scientific">Aquatica leii</name>
    <dbReference type="NCBI Taxonomy" id="1421715"/>
    <lineage>
        <taxon>Eukaryota</taxon>
        <taxon>Metazoa</taxon>
        <taxon>Ecdysozoa</taxon>
        <taxon>Arthropoda</taxon>
        <taxon>Hexapoda</taxon>
        <taxon>Insecta</taxon>
        <taxon>Pterygota</taxon>
        <taxon>Neoptera</taxon>
        <taxon>Endopterygota</taxon>
        <taxon>Coleoptera</taxon>
        <taxon>Polyphaga</taxon>
        <taxon>Elateriformia</taxon>
        <taxon>Elateroidea</taxon>
        <taxon>Lampyridae</taxon>
        <taxon>Luciolinae</taxon>
        <taxon>Aquatica</taxon>
    </lineage>
</organism>
<protein>
    <submittedName>
        <fullName evidence="1">Uncharacterized protein</fullName>
    </submittedName>
</protein>
<dbReference type="EMBL" id="JARPUR010000003">
    <property type="protein sequence ID" value="KAK4880485.1"/>
    <property type="molecule type" value="Genomic_DNA"/>
</dbReference>
<proteinExistence type="predicted"/>
<sequence>METIITSRHSDSINLDKKRAALSQAIVSACRLRSFVPPLLLGIGVYVHRHFGSRQLIDFLHNWGFCVSYNEIYSHKNSVIKETMEVDKQDDNIFYFLLIY</sequence>